<organism evidence="2 3">
    <name type="scientific">Acaulospora morrowiae</name>
    <dbReference type="NCBI Taxonomy" id="94023"/>
    <lineage>
        <taxon>Eukaryota</taxon>
        <taxon>Fungi</taxon>
        <taxon>Fungi incertae sedis</taxon>
        <taxon>Mucoromycota</taxon>
        <taxon>Glomeromycotina</taxon>
        <taxon>Glomeromycetes</taxon>
        <taxon>Diversisporales</taxon>
        <taxon>Acaulosporaceae</taxon>
        <taxon>Acaulospora</taxon>
    </lineage>
</organism>
<feature type="non-terminal residue" evidence="2">
    <location>
        <position position="223"/>
    </location>
</feature>
<name>A0A9N9N5S7_9GLOM</name>
<comment type="caution">
    <text evidence="2">The sequence shown here is derived from an EMBL/GenBank/DDBJ whole genome shotgun (WGS) entry which is preliminary data.</text>
</comment>
<keyword evidence="3" id="KW-1185">Reference proteome</keyword>
<keyword evidence="1" id="KW-0812">Transmembrane</keyword>
<dbReference type="EMBL" id="CAJVPV010017933">
    <property type="protein sequence ID" value="CAG8704696.1"/>
    <property type="molecule type" value="Genomic_DNA"/>
</dbReference>
<dbReference type="AlphaFoldDB" id="A0A9N9N5S7"/>
<dbReference type="OrthoDB" id="2307319at2759"/>
<evidence type="ECO:0000313" key="2">
    <source>
        <dbReference type="EMBL" id="CAG8704696.1"/>
    </source>
</evidence>
<evidence type="ECO:0000313" key="3">
    <source>
        <dbReference type="Proteomes" id="UP000789342"/>
    </source>
</evidence>
<keyword evidence="1" id="KW-0472">Membrane</keyword>
<proteinExistence type="predicted"/>
<accession>A0A9N9N5S7</accession>
<reference evidence="2" key="1">
    <citation type="submission" date="2021-06" db="EMBL/GenBank/DDBJ databases">
        <authorList>
            <person name="Kallberg Y."/>
            <person name="Tangrot J."/>
            <person name="Rosling A."/>
        </authorList>
    </citation>
    <scope>NUCLEOTIDE SEQUENCE</scope>
    <source>
        <strain evidence="2">CL551</strain>
    </source>
</reference>
<sequence>KTRDVSVQFIDSPTMKKVEMFFSPLTWFTYATIPIFRLAGSPVRLFSYILAIVFDTIQLWKAITPCSISNTTFSSNEISEDFEDFVSTREALKTIFPQSSNEEITKYEKQLSSVKNLNPVLIISANKTWINQHGLPAYHAVMDVFATNGLQNKRRDDFTTVVKLYTVRDNIRNLIPNAFFDQPSLQTLAPNIRLHPVGTVWILTKVGVHKSDFGSDSSFFLSH</sequence>
<protein>
    <submittedName>
        <fullName evidence="2">10027_t:CDS:1</fullName>
    </submittedName>
</protein>
<feature type="transmembrane region" description="Helical" evidence="1">
    <location>
        <begin position="20"/>
        <end position="38"/>
    </location>
</feature>
<evidence type="ECO:0000256" key="1">
    <source>
        <dbReference type="SAM" id="Phobius"/>
    </source>
</evidence>
<dbReference type="Proteomes" id="UP000789342">
    <property type="component" value="Unassembled WGS sequence"/>
</dbReference>
<keyword evidence="1" id="KW-1133">Transmembrane helix</keyword>
<gene>
    <name evidence="2" type="ORF">AMORRO_LOCUS12329</name>
</gene>